<dbReference type="PANTHER" id="PTHR48413:SF1">
    <property type="entry name" value="PROTEIN HEAT-STRESS-ASSOCIATED 32"/>
    <property type="match status" value="1"/>
</dbReference>
<dbReference type="InterPro" id="IPR036112">
    <property type="entry name" value="ComA_synth_sf"/>
</dbReference>
<feature type="compositionally biased region" description="Basic and acidic residues" evidence="2">
    <location>
        <begin position="7"/>
        <end position="20"/>
    </location>
</feature>
<dbReference type="Gene3D" id="3.20.20.70">
    <property type="entry name" value="Aldolase class I"/>
    <property type="match status" value="2"/>
</dbReference>
<dbReference type="EMBL" id="BTGU01000032">
    <property type="protein sequence ID" value="GMN49753.1"/>
    <property type="molecule type" value="Genomic_DNA"/>
</dbReference>
<proteinExistence type="inferred from homology"/>
<evidence type="ECO:0000256" key="2">
    <source>
        <dbReference type="SAM" id="MobiDB-lite"/>
    </source>
</evidence>
<evidence type="ECO:0000313" key="3">
    <source>
        <dbReference type="EMBL" id="GMN49753.1"/>
    </source>
</evidence>
<dbReference type="PANTHER" id="PTHR48413">
    <property type="match status" value="1"/>
</dbReference>
<evidence type="ECO:0000256" key="1">
    <source>
        <dbReference type="ARBA" id="ARBA00010424"/>
    </source>
</evidence>
<name>A0AA88AP55_FICCA</name>
<sequence>MSAYRWKKFDEDEDRPEKPRRYGVTEMKGPHYTLLSQNLLQDLFESMGQFVDGLKFSGGSHSLMPKSFVKEVIDMAHQHDVYVSTGDWAEHLLRKGPSSFKQYVEKEKVRCRIGSFGLDGKTPSGKAPPNWPKFGDRTVLIDVDNKECKQLGFDTVEMNVGSLELPEESLLRFVRLIKSGGLKVKPQFAVKINKSDLPVGSDRAFGAYVVPTPRSSAASLVGSLFWRRTKLGTGVKGSVLAPIPFRVQRRKCSEFVEDVDLLIRRAERCLEAGADMIMIDADDVCNVVDSVRTDIIAKIIGRLGLERTMFEASNPRTSEWFINQYGPRVNLFVDHSHVMDLECLRGRNLGKNHTSVLGSSYFLF</sequence>
<keyword evidence="4" id="KW-1185">Reference proteome</keyword>
<comment type="caution">
    <text evidence="3">The sequence shown here is derived from an EMBL/GenBank/DDBJ whole genome shotgun (WGS) entry which is preliminary data.</text>
</comment>
<dbReference type="Proteomes" id="UP001187192">
    <property type="component" value="Unassembled WGS sequence"/>
</dbReference>
<dbReference type="SUPFAM" id="SSF102110">
    <property type="entry name" value="(2r)-phospho-3-sulfolactate synthase ComA"/>
    <property type="match status" value="2"/>
</dbReference>
<feature type="region of interest" description="Disordered" evidence="2">
    <location>
        <begin position="1"/>
        <end position="24"/>
    </location>
</feature>
<comment type="similarity">
    <text evidence="1">Belongs to the phosphosulfolactate synthase family.</text>
</comment>
<dbReference type="InterPro" id="IPR013785">
    <property type="entry name" value="Aldolase_TIM"/>
</dbReference>
<organism evidence="3 4">
    <name type="scientific">Ficus carica</name>
    <name type="common">Common fig</name>
    <dbReference type="NCBI Taxonomy" id="3494"/>
    <lineage>
        <taxon>Eukaryota</taxon>
        <taxon>Viridiplantae</taxon>
        <taxon>Streptophyta</taxon>
        <taxon>Embryophyta</taxon>
        <taxon>Tracheophyta</taxon>
        <taxon>Spermatophyta</taxon>
        <taxon>Magnoliopsida</taxon>
        <taxon>eudicotyledons</taxon>
        <taxon>Gunneridae</taxon>
        <taxon>Pentapetalae</taxon>
        <taxon>rosids</taxon>
        <taxon>fabids</taxon>
        <taxon>Rosales</taxon>
        <taxon>Moraceae</taxon>
        <taxon>Ficeae</taxon>
        <taxon>Ficus</taxon>
    </lineage>
</organism>
<evidence type="ECO:0000313" key="4">
    <source>
        <dbReference type="Proteomes" id="UP001187192"/>
    </source>
</evidence>
<reference evidence="3" key="1">
    <citation type="submission" date="2023-07" db="EMBL/GenBank/DDBJ databases">
        <title>draft genome sequence of fig (Ficus carica).</title>
        <authorList>
            <person name="Takahashi T."/>
            <person name="Nishimura K."/>
        </authorList>
    </citation>
    <scope>NUCLEOTIDE SEQUENCE</scope>
</reference>
<dbReference type="AlphaFoldDB" id="A0AA88AP55"/>
<protein>
    <submittedName>
        <fullName evidence="3">Uncharacterized protein</fullName>
    </submittedName>
</protein>
<gene>
    <name evidence="3" type="ORF">TIFTF001_018923</name>
</gene>
<dbReference type="Pfam" id="PF02679">
    <property type="entry name" value="ComA"/>
    <property type="match status" value="2"/>
</dbReference>
<dbReference type="InterPro" id="IPR003830">
    <property type="entry name" value="ComA_synth"/>
</dbReference>
<accession>A0AA88AP55</accession>